<sequence length="555" mass="59830">MYAASSPIFDAPDLPALRRTKPLPKRRRTSLSASNDDAHSEDSLPDREKAHVQPDSLSVQLALQSYYMPILGGVHDLLKHNPDSGPPSSPDLNGTSESGTRNGREQADDEEGDYIEHLQQPGNTKKRKVPANLGAMGPGHELGSAQSASDEEPTDRAIPTGRPEHEYDLVASLPPENSARGSAVPRRGKLSRATLAGLQHKEMLKSRKRQLAAVLGALTHGDTLALDQALSANYPFASNSVISDLQKQNLVKVRLSKSRASRLARAYKAFRSTLPPSTRLSTFPQSDFTFTCHSATSDRLIATKEEVLALHSKFEVELSRQAAKAAEAAKQTAAVLNGGRSAKRKAKQGRTTAGRTSDLKVDSLEHSLLGTPPPKGKKKKRSALANASNPHHLRNYVPSRLPHSGQANATSLNAQNLLSPLPTRFLSADIPPRRRKKSTPPISSINNPIEEWICPFCEYELFYGSDEDYRRALSNRKKILKRRRRARERAAAAASGAAAALARSTTSSEDVDAEFEAHYDIPETLHGSGTGKQTRGGVGGAEARGGPGVGLAPAG</sequence>
<feature type="compositionally biased region" description="Basic and acidic residues" evidence="1">
    <location>
        <begin position="36"/>
        <end position="52"/>
    </location>
</feature>
<comment type="caution">
    <text evidence="2">The sequence shown here is derived from an EMBL/GenBank/DDBJ whole genome shotgun (WGS) entry which is preliminary data.</text>
</comment>
<evidence type="ECO:0000256" key="1">
    <source>
        <dbReference type="SAM" id="MobiDB-lite"/>
    </source>
</evidence>
<dbReference type="AlphaFoldDB" id="A0A2R6P0N2"/>
<dbReference type="EMBL" id="MLYV02000581">
    <property type="protein sequence ID" value="PSR82577.1"/>
    <property type="molecule type" value="Genomic_DNA"/>
</dbReference>
<feature type="region of interest" description="Disordered" evidence="1">
    <location>
        <begin position="518"/>
        <end position="555"/>
    </location>
</feature>
<reference evidence="2 3" key="1">
    <citation type="submission" date="2018-02" db="EMBL/GenBank/DDBJ databases">
        <title>Genome sequence of the basidiomycete white-rot fungus Phlebia centrifuga.</title>
        <authorList>
            <person name="Granchi Z."/>
            <person name="Peng M."/>
            <person name="de Vries R.P."/>
            <person name="Hilden K."/>
            <person name="Makela M.R."/>
            <person name="Grigoriev I."/>
            <person name="Riley R."/>
        </authorList>
    </citation>
    <scope>NUCLEOTIDE SEQUENCE [LARGE SCALE GENOMIC DNA]</scope>
    <source>
        <strain evidence="2 3">FBCC195</strain>
    </source>
</reference>
<feature type="region of interest" description="Disordered" evidence="1">
    <location>
        <begin position="78"/>
        <end position="162"/>
    </location>
</feature>
<feature type="region of interest" description="Disordered" evidence="1">
    <location>
        <begin position="336"/>
        <end position="407"/>
    </location>
</feature>
<evidence type="ECO:0000313" key="2">
    <source>
        <dbReference type="EMBL" id="PSR82577.1"/>
    </source>
</evidence>
<organism evidence="2 3">
    <name type="scientific">Hermanssonia centrifuga</name>
    <dbReference type="NCBI Taxonomy" id="98765"/>
    <lineage>
        <taxon>Eukaryota</taxon>
        <taxon>Fungi</taxon>
        <taxon>Dikarya</taxon>
        <taxon>Basidiomycota</taxon>
        <taxon>Agaricomycotina</taxon>
        <taxon>Agaricomycetes</taxon>
        <taxon>Polyporales</taxon>
        <taxon>Meruliaceae</taxon>
        <taxon>Hermanssonia</taxon>
    </lineage>
</organism>
<dbReference type="OrthoDB" id="2507488at2759"/>
<proteinExistence type="predicted"/>
<dbReference type="Proteomes" id="UP000186601">
    <property type="component" value="Unassembled WGS sequence"/>
</dbReference>
<gene>
    <name evidence="2" type="ORF">PHLCEN_2v6010</name>
</gene>
<feature type="region of interest" description="Disordered" evidence="1">
    <location>
        <begin position="1"/>
        <end position="56"/>
    </location>
</feature>
<name>A0A2R6P0N2_9APHY</name>
<keyword evidence="3" id="KW-1185">Reference proteome</keyword>
<evidence type="ECO:0000313" key="3">
    <source>
        <dbReference type="Proteomes" id="UP000186601"/>
    </source>
</evidence>
<feature type="compositionally biased region" description="Basic residues" evidence="1">
    <location>
        <begin position="18"/>
        <end position="29"/>
    </location>
</feature>
<feature type="compositionally biased region" description="Polar residues" evidence="1">
    <location>
        <begin position="90"/>
        <end position="101"/>
    </location>
</feature>
<accession>A0A2R6P0N2</accession>
<protein>
    <submittedName>
        <fullName evidence="2">Uncharacterized protein</fullName>
    </submittedName>
</protein>
<feature type="compositionally biased region" description="Gly residues" evidence="1">
    <location>
        <begin position="528"/>
        <end position="549"/>
    </location>
</feature>